<keyword evidence="5 9" id="KW-0227">DNA damage</keyword>
<dbReference type="NCBIfam" id="TIGR00634">
    <property type="entry name" value="recN"/>
    <property type="match status" value="1"/>
</dbReference>
<dbReference type="STRING" id="445932.Emin_0426"/>
<dbReference type="PIRSF" id="PIRSF003128">
    <property type="entry name" value="RecN"/>
    <property type="match status" value="1"/>
</dbReference>
<evidence type="ECO:0000256" key="9">
    <source>
        <dbReference type="PIRNR" id="PIRNR003128"/>
    </source>
</evidence>
<evidence type="ECO:0000259" key="10">
    <source>
        <dbReference type="Pfam" id="PF02463"/>
    </source>
</evidence>
<evidence type="ECO:0000256" key="8">
    <source>
        <dbReference type="ARBA" id="ARBA00033408"/>
    </source>
</evidence>
<keyword evidence="4" id="KW-0547">Nucleotide-binding</keyword>
<accession>B2KBG1</accession>
<organism evidence="11 12">
    <name type="scientific">Elusimicrobium minutum (strain Pei191)</name>
    <dbReference type="NCBI Taxonomy" id="445932"/>
    <lineage>
        <taxon>Bacteria</taxon>
        <taxon>Pseudomonadati</taxon>
        <taxon>Elusimicrobiota</taxon>
        <taxon>Elusimicrobia</taxon>
        <taxon>Elusimicrobiales</taxon>
        <taxon>Elusimicrobiaceae</taxon>
        <taxon>Elusimicrobium</taxon>
    </lineage>
</organism>
<sequence>MLKNLSIKNFAILDDINLEPAPGLNVFSGETGAGKSIIIEALGFVLGARGGSSLIKEGAGKMSVSASFDSSFIPKNVAAKYNICGPVINIKRELDIKGKGKGWINNTVVPAGALAELGEFLVDFHGQHDHHTLLKTSTHLDLLDKFAKNHKHLEGIALYYNKMRDIMSKIEALHMSKTQKEKLLDLYRFQYKEIMDVNLKPGEDIEIDNALPKLKHSGKLKELAKDAYNLLYEGETAGIDLISKAEKNISEMSELDEALAPVLEEVTSSLRNLEDAAQTLYTYNENIEADPSILDAMLSRQQKINNLKLKYGPEIQDILNNAEIFLKQIESLSYSEEKEQELQQELAEVKEKLMKGCMVLHESRVTAASKLDSLITLEISKLGFNDVKFKTDIIFEEESLGPKGANIVEFLFSPNPGQSLRPLKNIASGGEMSRVMLGLKTVLAGNTPVMVFDEIDAGIGGHTGLLVGQKLKKVSLGKQTLCVTHLAQVAVYGDKHFNVSKTSDKKNTRVTVTQLDSDAKTLEIARMLGSTHGKDSAGFKHAQELIKHSRETA</sequence>
<dbReference type="InterPro" id="IPR004604">
    <property type="entry name" value="DNA_recomb/repair_RecN"/>
</dbReference>
<dbReference type="PANTHER" id="PTHR11059:SF0">
    <property type="entry name" value="DNA REPAIR PROTEIN RECN"/>
    <property type="match status" value="1"/>
</dbReference>
<feature type="domain" description="RecF/RecN/SMC N-terminal" evidence="10">
    <location>
        <begin position="1"/>
        <end position="506"/>
    </location>
</feature>
<dbReference type="Proteomes" id="UP000001029">
    <property type="component" value="Chromosome"/>
</dbReference>
<dbReference type="GO" id="GO:0009432">
    <property type="term" value="P:SOS response"/>
    <property type="evidence" value="ECO:0007669"/>
    <property type="project" value="TreeGrafter"/>
</dbReference>
<dbReference type="RefSeq" id="WP_012414598.1">
    <property type="nucleotide sequence ID" value="NC_010644.1"/>
</dbReference>
<evidence type="ECO:0000256" key="1">
    <source>
        <dbReference type="ARBA" id="ARBA00003618"/>
    </source>
</evidence>
<keyword evidence="12" id="KW-1185">Reference proteome</keyword>
<evidence type="ECO:0000256" key="7">
    <source>
        <dbReference type="ARBA" id="ARBA00023204"/>
    </source>
</evidence>
<proteinExistence type="inferred from homology"/>
<dbReference type="KEGG" id="emi:Emin_0426"/>
<dbReference type="Gene3D" id="3.40.50.300">
    <property type="entry name" value="P-loop containing nucleotide triphosphate hydrolases"/>
    <property type="match status" value="2"/>
</dbReference>
<dbReference type="CDD" id="cd03241">
    <property type="entry name" value="ABC_RecN"/>
    <property type="match status" value="2"/>
</dbReference>
<comment type="function">
    <text evidence="1 9">May be involved in recombinational repair of damaged DNA.</text>
</comment>
<dbReference type="SUPFAM" id="SSF52540">
    <property type="entry name" value="P-loop containing nucleoside triphosphate hydrolases"/>
    <property type="match status" value="1"/>
</dbReference>
<evidence type="ECO:0000256" key="4">
    <source>
        <dbReference type="ARBA" id="ARBA00022741"/>
    </source>
</evidence>
<dbReference type="GO" id="GO:0043590">
    <property type="term" value="C:bacterial nucleoid"/>
    <property type="evidence" value="ECO:0007669"/>
    <property type="project" value="TreeGrafter"/>
</dbReference>
<gene>
    <name evidence="11" type="ordered locus">Emin_0426</name>
</gene>
<keyword evidence="7 9" id="KW-0234">DNA repair</keyword>
<name>B2KBG1_ELUMP</name>
<comment type="similarity">
    <text evidence="2 9">Belongs to the RecN family.</text>
</comment>
<evidence type="ECO:0000256" key="3">
    <source>
        <dbReference type="ARBA" id="ARBA00021315"/>
    </source>
</evidence>
<dbReference type="EMBL" id="CP001055">
    <property type="protein sequence ID" value="ACC97983.1"/>
    <property type="molecule type" value="Genomic_DNA"/>
</dbReference>
<dbReference type="GO" id="GO:0006281">
    <property type="term" value="P:DNA repair"/>
    <property type="evidence" value="ECO:0007669"/>
    <property type="project" value="UniProtKB-KW"/>
</dbReference>
<evidence type="ECO:0000313" key="12">
    <source>
        <dbReference type="Proteomes" id="UP000001029"/>
    </source>
</evidence>
<keyword evidence="6" id="KW-0067">ATP-binding</keyword>
<dbReference type="HOGENOM" id="CLU_018297_3_1_0"/>
<evidence type="ECO:0000256" key="5">
    <source>
        <dbReference type="ARBA" id="ARBA00022763"/>
    </source>
</evidence>
<dbReference type="PANTHER" id="PTHR11059">
    <property type="entry name" value="DNA REPAIR PROTEIN RECN"/>
    <property type="match status" value="1"/>
</dbReference>
<reference evidence="11 12" key="1">
    <citation type="journal article" date="2009" name="Appl. Environ. Microbiol.">
        <title>Genomic analysis of 'Elusimicrobium minutum,' the first cultivated representative of the phylum 'Elusimicrobia' (formerly termite group 1).</title>
        <authorList>
            <person name="Herlemann D.P.R."/>
            <person name="Geissinger O."/>
            <person name="Ikeda-Ohtsubo W."/>
            <person name="Kunin V."/>
            <person name="Sun H."/>
            <person name="Lapidus A."/>
            <person name="Hugenholtz P."/>
            <person name="Brune A."/>
        </authorList>
    </citation>
    <scope>NUCLEOTIDE SEQUENCE [LARGE SCALE GENOMIC DNA]</scope>
    <source>
        <strain evidence="11 12">Pei191</strain>
    </source>
</reference>
<dbReference type="InterPro" id="IPR003395">
    <property type="entry name" value="RecF/RecN/SMC_N"/>
</dbReference>
<dbReference type="InterPro" id="IPR027417">
    <property type="entry name" value="P-loop_NTPase"/>
</dbReference>
<dbReference type="Pfam" id="PF02463">
    <property type="entry name" value="SMC_N"/>
    <property type="match status" value="1"/>
</dbReference>
<evidence type="ECO:0000256" key="6">
    <source>
        <dbReference type="ARBA" id="ARBA00022840"/>
    </source>
</evidence>
<evidence type="ECO:0000313" key="11">
    <source>
        <dbReference type="EMBL" id="ACC97983.1"/>
    </source>
</evidence>
<dbReference type="GO" id="GO:0005524">
    <property type="term" value="F:ATP binding"/>
    <property type="evidence" value="ECO:0007669"/>
    <property type="project" value="UniProtKB-KW"/>
</dbReference>
<protein>
    <recommendedName>
        <fullName evidence="3 9">DNA repair protein RecN</fullName>
    </recommendedName>
    <alternativeName>
        <fullName evidence="8 9">Recombination protein N</fullName>
    </alternativeName>
</protein>
<dbReference type="GO" id="GO:0006310">
    <property type="term" value="P:DNA recombination"/>
    <property type="evidence" value="ECO:0007669"/>
    <property type="project" value="InterPro"/>
</dbReference>
<dbReference type="AlphaFoldDB" id="B2KBG1"/>
<evidence type="ECO:0000256" key="2">
    <source>
        <dbReference type="ARBA" id="ARBA00009441"/>
    </source>
</evidence>